<accession>A0AAN6U5V1</accession>
<keyword evidence="3" id="KW-1185">Reference proteome</keyword>
<feature type="region of interest" description="Disordered" evidence="1">
    <location>
        <begin position="374"/>
        <end position="415"/>
    </location>
</feature>
<dbReference type="AlphaFoldDB" id="A0AAN6U5V1"/>
<sequence length="452" mass="50049">MGTTPSSPFLVHFSNSVLYSYGFAGHPQQKNPVSMAESDNRETRVKALIRCWQVQEKAYQNHWPSAIAELENDADKGLAATLDASFTKRKRAMEDVYTAISVTIDEHQARALCGDRLDEKRLAEKHIQAVSNYIRRFRAQYGMEDSPTAPGDVSVLDVDIISISSDSDHAPSPDDGEFGDDDLERYRGVMTRNIAQASRPTAAYRLRLAGQAKRSHDSGQDTPLVPFKKPRGAFLAGVPSRRVSSRRRTYSFAPSDSEENSTDIRTIDAVGVEGIDFIFRNPGTGHGYYIVRCSQGESVYHFKYNPFDHAKRAIKHFNLKNPRPKCHERRHDATIYGDGDLEEIIKKFGYRVVNSDGSDVDNDWVEQSNARLAEENAKEKNKAKPQTKGKQKVSTVPPVQLDPARREPVQPACSASCTAPTIGFEAVGLSTISTAPMGLVDVNADNADLAEG</sequence>
<dbReference type="GeneID" id="87822869"/>
<organism evidence="2 3">
    <name type="scientific">Parathielavia appendiculata</name>
    <dbReference type="NCBI Taxonomy" id="2587402"/>
    <lineage>
        <taxon>Eukaryota</taxon>
        <taxon>Fungi</taxon>
        <taxon>Dikarya</taxon>
        <taxon>Ascomycota</taxon>
        <taxon>Pezizomycotina</taxon>
        <taxon>Sordariomycetes</taxon>
        <taxon>Sordariomycetidae</taxon>
        <taxon>Sordariales</taxon>
        <taxon>Chaetomiaceae</taxon>
        <taxon>Parathielavia</taxon>
    </lineage>
</organism>
<evidence type="ECO:0000256" key="1">
    <source>
        <dbReference type="SAM" id="MobiDB-lite"/>
    </source>
</evidence>
<protein>
    <submittedName>
        <fullName evidence="2">Uncharacterized protein</fullName>
    </submittedName>
</protein>
<dbReference type="EMBL" id="MU853224">
    <property type="protein sequence ID" value="KAK4126829.1"/>
    <property type="molecule type" value="Genomic_DNA"/>
</dbReference>
<dbReference type="Proteomes" id="UP001302602">
    <property type="component" value="Unassembled WGS sequence"/>
</dbReference>
<reference evidence="2" key="2">
    <citation type="submission" date="2023-05" db="EMBL/GenBank/DDBJ databases">
        <authorList>
            <consortium name="Lawrence Berkeley National Laboratory"/>
            <person name="Steindorff A."/>
            <person name="Hensen N."/>
            <person name="Bonometti L."/>
            <person name="Westerberg I."/>
            <person name="Brannstrom I.O."/>
            <person name="Guillou S."/>
            <person name="Cros-Aarteil S."/>
            <person name="Calhoun S."/>
            <person name="Haridas S."/>
            <person name="Kuo A."/>
            <person name="Mondo S."/>
            <person name="Pangilinan J."/>
            <person name="Riley R."/>
            <person name="Labutti K."/>
            <person name="Andreopoulos B."/>
            <person name="Lipzen A."/>
            <person name="Chen C."/>
            <person name="Yanf M."/>
            <person name="Daum C."/>
            <person name="Ng V."/>
            <person name="Clum A."/>
            <person name="Ohm R."/>
            <person name="Martin F."/>
            <person name="Silar P."/>
            <person name="Natvig D."/>
            <person name="Lalanne C."/>
            <person name="Gautier V."/>
            <person name="Ament-Velasquez S.L."/>
            <person name="Kruys A."/>
            <person name="Hutchinson M.I."/>
            <person name="Powell A.J."/>
            <person name="Barry K."/>
            <person name="Miller A.N."/>
            <person name="Grigoriev I.V."/>
            <person name="Debuchy R."/>
            <person name="Gladieux P."/>
            <person name="Thoren M.H."/>
            <person name="Johannesson H."/>
        </authorList>
    </citation>
    <scope>NUCLEOTIDE SEQUENCE</scope>
    <source>
        <strain evidence="2">CBS 731.68</strain>
    </source>
</reference>
<dbReference type="RefSeq" id="XP_062650600.1">
    <property type="nucleotide sequence ID" value="XM_062786103.1"/>
</dbReference>
<evidence type="ECO:0000313" key="2">
    <source>
        <dbReference type="EMBL" id="KAK4126829.1"/>
    </source>
</evidence>
<evidence type="ECO:0000313" key="3">
    <source>
        <dbReference type="Proteomes" id="UP001302602"/>
    </source>
</evidence>
<proteinExistence type="predicted"/>
<reference evidence="2" key="1">
    <citation type="journal article" date="2023" name="Mol. Phylogenet. Evol.">
        <title>Genome-scale phylogeny and comparative genomics of the fungal order Sordariales.</title>
        <authorList>
            <person name="Hensen N."/>
            <person name="Bonometti L."/>
            <person name="Westerberg I."/>
            <person name="Brannstrom I.O."/>
            <person name="Guillou S."/>
            <person name="Cros-Aarteil S."/>
            <person name="Calhoun S."/>
            <person name="Haridas S."/>
            <person name="Kuo A."/>
            <person name="Mondo S."/>
            <person name="Pangilinan J."/>
            <person name="Riley R."/>
            <person name="LaButti K."/>
            <person name="Andreopoulos B."/>
            <person name="Lipzen A."/>
            <person name="Chen C."/>
            <person name="Yan M."/>
            <person name="Daum C."/>
            <person name="Ng V."/>
            <person name="Clum A."/>
            <person name="Steindorff A."/>
            <person name="Ohm R.A."/>
            <person name="Martin F."/>
            <person name="Silar P."/>
            <person name="Natvig D.O."/>
            <person name="Lalanne C."/>
            <person name="Gautier V."/>
            <person name="Ament-Velasquez S.L."/>
            <person name="Kruys A."/>
            <person name="Hutchinson M.I."/>
            <person name="Powell A.J."/>
            <person name="Barry K."/>
            <person name="Miller A.N."/>
            <person name="Grigoriev I.V."/>
            <person name="Debuchy R."/>
            <person name="Gladieux P."/>
            <person name="Hiltunen Thoren M."/>
            <person name="Johannesson H."/>
        </authorList>
    </citation>
    <scope>NUCLEOTIDE SEQUENCE</scope>
    <source>
        <strain evidence="2">CBS 731.68</strain>
    </source>
</reference>
<comment type="caution">
    <text evidence="2">The sequence shown here is derived from an EMBL/GenBank/DDBJ whole genome shotgun (WGS) entry which is preliminary data.</text>
</comment>
<name>A0AAN6U5V1_9PEZI</name>
<gene>
    <name evidence="2" type="ORF">N657DRAFT_177490</name>
</gene>